<name>A0A7X2TNL0_9FIRM</name>
<comment type="similarity">
    <text evidence="2 9">Belongs to the SecG family.</text>
</comment>
<proteinExistence type="inferred from homology"/>
<dbReference type="GO" id="GO:0005886">
    <property type="term" value="C:plasma membrane"/>
    <property type="evidence" value="ECO:0007669"/>
    <property type="project" value="UniProtKB-SubCell"/>
</dbReference>
<protein>
    <recommendedName>
        <fullName evidence="9">Protein-export membrane protein SecG</fullName>
    </recommendedName>
</protein>
<evidence type="ECO:0000256" key="2">
    <source>
        <dbReference type="ARBA" id="ARBA00008445"/>
    </source>
</evidence>
<evidence type="ECO:0000256" key="6">
    <source>
        <dbReference type="ARBA" id="ARBA00022989"/>
    </source>
</evidence>
<accession>A0A7X2TNL0</accession>
<evidence type="ECO:0000256" key="9">
    <source>
        <dbReference type="RuleBase" id="RU365087"/>
    </source>
</evidence>
<gene>
    <name evidence="10" type="primary">secG</name>
    <name evidence="10" type="ORF">FYJ60_01795</name>
</gene>
<dbReference type="NCBIfam" id="TIGR00810">
    <property type="entry name" value="secG"/>
    <property type="match status" value="1"/>
</dbReference>
<feature type="transmembrane region" description="Helical" evidence="9">
    <location>
        <begin position="55"/>
        <end position="73"/>
    </location>
</feature>
<evidence type="ECO:0000256" key="7">
    <source>
        <dbReference type="ARBA" id="ARBA00023010"/>
    </source>
</evidence>
<sequence length="78" mass="8573">MRTILTVIFTIDCVALIIIILRQQGKDNGLGAIGGMTSADTYWSKNKGRSEEGRMILATRIMSIVFIGLAVLLNTKFI</sequence>
<comment type="caution">
    <text evidence="10">The sequence shown here is derived from an EMBL/GenBank/DDBJ whole genome shotgun (WGS) entry which is preliminary data.</text>
</comment>
<comment type="function">
    <text evidence="9">Involved in protein export. Participates in an early event of protein translocation.</text>
</comment>
<dbReference type="InterPro" id="IPR004692">
    <property type="entry name" value="SecG"/>
</dbReference>
<organism evidence="10 11">
    <name type="scientific">Bilifractor porci</name>
    <dbReference type="NCBI Taxonomy" id="2606636"/>
    <lineage>
        <taxon>Bacteria</taxon>
        <taxon>Bacillati</taxon>
        <taxon>Bacillota</taxon>
        <taxon>Clostridia</taxon>
        <taxon>Lachnospirales</taxon>
        <taxon>Lachnospiraceae</taxon>
        <taxon>Bilifractor</taxon>
    </lineage>
</organism>
<evidence type="ECO:0000313" key="11">
    <source>
        <dbReference type="Proteomes" id="UP000466864"/>
    </source>
</evidence>
<keyword evidence="8 9" id="KW-0472">Membrane</keyword>
<evidence type="ECO:0000256" key="5">
    <source>
        <dbReference type="ARBA" id="ARBA00022927"/>
    </source>
</evidence>
<keyword evidence="7 9" id="KW-0811">Translocation</keyword>
<keyword evidence="4 9" id="KW-0812">Transmembrane</keyword>
<evidence type="ECO:0000256" key="3">
    <source>
        <dbReference type="ARBA" id="ARBA00022448"/>
    </source>
</evidence>
<keyword evidence="3 9" id="KW-0813">Transport</keyword>
<dbReference type="Pfam" id="PF03840">
    <property type="entry name" value="SecG"/>
    <property type="match status" value="1"/>
</dbReference>
<dbReference type="Proteomes" id="UP000466864">
    <property type="component" value="Unassembled WGS sequence"/>
</dbReference>
<dbReference type="GO" id="GO:0015450">
    <property type="term" value="F:protein-transporting ATPase activity"/>
    <property type="evidence" value="ECO:0007669"/>
    <property type="project" value="UniProtKB-UniRule"/>
</dbReference>
<keyword evidence="5 9" id="KW-0653">Protein transport</keyword>
<evidence type="ECO:0000313" key="10">
    <source>
        <dbReference type="EMBL" id="MST81068.1"/>
    </source>
</evidence>
<keyword evidence="11" id="KW-1185">Reference proteome</keyword>
<dbReference type="GO" id="GO:0009306">
    <property type="term" value="P:protein secretion"/>
    <property type="evidence" value="ECO:0007669"/>
    <property type="project" value="UniProtKB-UniRule"/>
</dbReference>
<evidence type="ECO:0000256" key="1">
    <source>
        <dbReference type="ARBA" id="ARBA00004141"/>
    </source>
</evidence>
<keyword evidence="6 9" id="KW-1133">Transmembrane helix</keyword>
<reference evidence="10 11" key="1">
    <citation type="submission" date="2019-08" db="EMBL/GenBank/DDBJ databases">
        <title>In-depth cultivation of the pig gut microbiome towards novel bacterial diversity and tailored functional studies.</title>
        <authorList>
            <person name="Wylensek D."/>
            <person name="Hitch T.C.A."/>
            <person name="Clavel T."/>
        </authorList>
    </citation>
    <scope>NUCLEOTIDE SEQUENCE [LARGE SCALE GENOMIC DNA]</scope>
    <source>
        <strain evidence="10 11">Oil+RF-744-WCA-WT-13</strain>
    </source>
</reference>
<dbReference type="EMBL" id="VUMV01000001">
    <property type="protein sequence ID" value="MST81068.1"/>
    <property type="molecule type" value="Genomic_DNA"/>
</dbReference>
<feature type="transmembrane region" description="Helical" evidence="9">
    <location>
        <begin position="6"/>
        <end position="22"/>
    </location>
</feature>
<evidence type="ECO:0000256" key="8">
    <source>
        <dbReference type="ARBA" id="ARBA00023136"/>
    </source>
</evidence>
<evidence type="ECO:0000256" key="4">
    <source>
        <dbReference type="ARBA" id="ARBA00022692"/>
    </source>
</evidence>
<keyword evidence="9" id="KW-1003">Cell membrane</keyword>
<comment type="subcellular location">
    <subcellularLocation>
        <location evidence="9">Cell membrane</location>
        <topology evidence="9">Multi-pass membrane protein</topology>
    </subcellularLocation>
    <subcellularLocation>
        <location evidence="1">Membrane</location>
        <topology evidence="1">Multi-pass membrane protein</topology>
    </subcellularLocation>
</comment>
<dbReference type="AlphaFoldDB" id="A0A7X2TNL0"/>